<dbReference type="Pfam" id="PF13577">
    <property type="entry name" value="SnoaL_4"/>
    <property type="match status" value="1"/>
</dbReference>
<keyword evidence="3" id="KW-1185">Reference proteome</keyword>
<accession>A0A7X0KY10</accession>
<feature type="domain" description="SnoaL-like" evidence="1">
    <location>
        <begin position="5"/>
        <end position="125"/>
    </location>
</feature>
<reference evidence="2 3" key="1">
    <citation type="submission" date="2020-08" db="EMBL/GenBank/DDBJ databases">
        <title>Sequencing the genomes of 1000 actinobacteria strains.</title>
        <authorList>
            <person name="Klenk H.-P."/>
        </authorList>
    </citation>
    <scope>NUCLEOTIDE SEQUENCE [LARGE SCALE GENOMIC DNA]</scope>
    <source>
        <strain evidence="2 3">DSM 43675</strain>
    </source>
</reference>
<dbReference type="RefSeq" id="WP_185024488.1">
    <property type="nucleotide sequence ID" value="NZ_JACHMQ010000001.1"/>
</dbReference>
<dbReference type="AlphaFoldDB" id="A0A7X0KY10"/>
<organism evidence="2 3">
    <name type="scientific">Actinomadura coerulea</name>
    <dbReference type="NCBI Taxonomy" id="46159"/>
    <lineage>
        <taxon>Bacteria</taxon>
        <taxon>Bacillati</taxon>
        <taxon>Actinomycetota</taxon>
        <taxon>Actinomycetes</taxon>
        <taxon>Streptosporangiales</taxon>
        <taxon>Thermomonosporaceae</taxon>
        <taxon>Actinomadura</taxon>
    </lineage>
</organism>
<evidence type="ECO:0000259" key="1">
    <source>
        <dbReference type="Pfam" id="PF13577"/>
    </source>
</evidence>
<dbReference type="GO" id="GO:0016853">
    <property type="term" value="F:isomerase activity"/>
    <property type="evidence" value="ECO:0007669"/>
    <property type="project" value="UniProtKB-KW"/>
</dbReference>
<dbReference type="InterPro" id="IPR032710">
    <property type="entry name" value="NTF2-like_dom_sf"/>
</dbReference>
<sequence length="137" mass="14686">MAFTADDRTTITQLISMHGHLCDSGDLDRLEDLFTPDVVYDVSDFGQEPLRGVAACVAAARALGELNPVGHHVTNIVLAEPEAAGDRVQARSKGLGVNADGTVGSVTYEDTVVRTPQGWRISHRTVRAHRTPLGGRL</sequence>
<dbReference type="InterPro" id="IPR037401">
    <property type="entry name" value="SnoaL-like"/>
</dbReference>
<dbReference type="SUPFAM" id="SSF54427">
    <property type="entry name" value="NTF2-like"/>
    <property type="match status" value="1"/>
</dbReference>
<name>A0A7X0KY10_9ACTN</name>
<dbReference type="Gene3D" id="3.10.450.50">
    <property type="match status" value="1"/>
</dbReference>
<dbReference type="Proteomes" id="UP000546324">
    <property type="component" value="Unassembled WGS sequence"/>
</dbReference>
<comment type="caution">
    <text evidence="2">The sequence shown here is derived from an EMBL/GenBank/DDBJ whole genome shotgun (WGS) entry which is preliminary data.</text>
</comment>
<evidence type="ECO:0000313" key="2">
    <source>
        <dbReference type="EMBL" id="MBB6394891.1"/>
    </source>
</evidence>
<evidence type="ECO:0000313" key="3">
    <source>
        <dbReference type="Proteomes" id="UP000546324"/>
    </source>
</evidence>
<gene>
    <name evidence="2" type="ORF">BKA00_001805</name>
</gene>
<dbReference type="EMBL" id="JACHMQ010000001">
    <property type="protein sequence ID" value="MBB6394891.1"/>
    <property type="molecule type" value="Genomic_DNA"/>
</dbReference>
<keyword evidence="2" id="KW-0413">Isomerase</keyword>
<protein>
    <submittedName>
        <fullName evidence="2">Ketosteroid isomerase-like protein</fullName>
    </submittedName>
</protein>
<proteinExistence type="predicted"/>